<dbReference type="Proteomes" id="UP000265520">
    <property type="component" value="Unassembled WGS sequence"/>
</dbReference>
<evidence type="ECO:0000313" key="1">
    <source>
        <dbReference type="EMBL" id="MCI89864.1"/>
    </source>
</evidence>
<sequence>AGERRFVGMVFGGLTERVGLKEVELEFEEEGRMRWVVERLSRDLFSCSLAKLIAWWRVRG</sequence>
<proteinExistence type="predicted"/>
<name>A0A392VN98_9FABA</name>
<comment type="caution">
    <text evidence="1">The sequence shown here is derived from an EMBL/GenBank/DDBJ whole genome shotgun (WGS) entry which is preliminary data.</text>
</comment>
<reference evidence="1 2" key="1">
    <citation type="journal article" date="2018" name="Front. Plant Sci.">
        <title>Red Clover (Trifolium pratense) and Zigzag Clover (T. medium) - A Picture of Genomic Similarities and Differences.</title>
        <authorList>
            <person name="Dluhosova J."/>
            <person name="Istvanek J."/>
            <person name="Nedelnik J."/>
            <person name="Repkova J."/>
        </authorList>
    </citation>
    <scope>NUCLEOTIDE SEQUENCE [LARGE SCALE GENOMIC DNA]</scope>
    <source>
        <strain evidence="2">cv. 10/8</strain>
        <tissue evidence="1">Leaf</tissue>
    </source>
</reference>
<feature type="non-terminal residue" evidence="1">
    <location>
        <position position="1"/>
    </location>
</feature>
<accession>A0A392VN98</accession>
<dbReference type="AlphaFoldDB" id="A0A392VN98"/>
<keyword evidence="2" id="KW-1185">Reference proteome</keyword>
<evidence type="ECO:0000313" key="2">
    <source>
        <dbReference type="Proteomes" id="UP000265520"/>
    </source>
</evidence>
<protein>
    <submittedName>
        <fullName evidence="1">Uncharacterized protein</fullName>
    </submittedName>
</protein>
<organism evidence="1 2">
    <name type="scientific">Trifolium medium</name>
    <dbReference type="NCBI Taxonomy" id="97028"/>
    <lineage>
        <taxon>Eukaryota</taxon>
        <taxon>Viridiplantae</taxon>
        <taxon>Streptophyta</taxon>
        <taxon>Embryophyta</taxon>
        <taxon>Tracheophyta</taxon>
        <taxon>Spermatophyta</taxon>
        <taxon>Magnoliopsida</taxon>
        <taxon>eudicotyledons</taxon>
        <taxon>Gunneridae</taxon>
        <taxon>Pentapetalae</taxon>
        <taxon>rosids</taxon>
        <taxon>fabids</taxon>
        <taxon>Fabales</taxon>
        <taxon>Fabaceae</taxon>
        <taxon>Papilionoideae</taxon>
        <taxon>50 kb inversion clade</taxon>
        <taxon>NPAAA clade</taxon>
        <taxon>Hologalegina</taxon>
        <taxon>IRL clade</taxon>
        <taxon>Trifolieae</taxon>
        <taxon>Trifolium</taxon>
    </lineage>
</organism>
<dbReference type="EMBL" id="LXQA011229432">
    <property type="protein sequence ID" value="MCI89864.1"/>
    <property type="molecule type" value="Genomic_DNA"/>
</dbReference>